<accession>A0ACC0JS28</accession>
<protein>
    <submittedName>
        <fullName evidence="1">Uncharacterized protein</fullName>
    </submittedName>
</protein>
<keyword evidence="2" id="KW-1185">Reference proteome</keyword>
<reference evidence="1 2" key="1">
    <citation type="journal article" date="2022" name="Genome Biol. Evol.">
        <title>The Spruce Budworm Genome: Reconstructing the Evolutionary History of Antifreeze Proteins.</title>
        <authorList>
            <person name="Beliveau C."/>
            <person name="Gagne P."/>
            <person name="Picq S."/>
            <person name="Vernygora O."/>
            <person name="Keeling C.I."/>
            <person name="Pinkney K."/>
            <person name="Doucet D."/>
            <person name="Wen F."/>
            <person name="Johnston J.S."/>
            <person name="Maaroufi H."/>
            <person name="Boyle B."/>
            <person name="Laroche J."/>
            <person name="Dewar K."/>
            <person name="Juretic N."/>
            <person name="Blackburn G."/>
            <person name="Nisole A."/>
            <person name="Brunet B."/>
            <person name="Brandao M."/>
            <person name="Lumley L."/>
            <person name="Duan J."/>
            <person name="Quan G."/>
            <person name="Lucarotti C.J."/>
            <person name="Roe A.D."/>
            <person name="Sperling F.A.H."/>
            <person name="Levesque R.C."/>
            <person name="Cusson M."/>
        </authorList>
    </citation>
    <scope>NUCLEOTIDE SEQUENCE [LARGE SCALE GENOMIC DNA]</scope>
    <source>
        <strain evidence="1">Glfc:IPQL:Cfum</strain>
    </source>
</reference>
<evidence type="ECO:0000313" key="1">
    <source>
        <dbReference type="EMBL" id="KAI8426971.1"/>
    </source>
</evidence>
<dbReference type="Proteomes" id="UP001064048">
    <property type="component" value="Chromosome 26"/>
</dbReference>
<proteinExistence type="predicted"/>
<organism evidence="1 2">
    <name type="scientific">Choristoneura fumiferana</name>
    <name type="common">Spruce budworm moth</name>
    <name type="synonym">Archips fumiferana</name>
    <dbReference type="NCBI Taxonomy" id="7141"/>
    <lineage>
        <taxon>Eukaryota</taxon>
        <taxon>Metazoa</taxon>
        <taxon>Ecdysozoa</taxon>
        <taxon>Arthropoda</taxon>
        <taxon>Hexapoda</taxon>
        <taxon>Insecta</taxon>
        <taxon>Pterygota</taxon>
        <taxon>Neoptera</taxon>
        <taxon>Endopterygota</taxon>
        <taxon>Lepidoptera</taxon>
        <taxon>Glossata</taxon>
        <taxon>Ditrysia</taxon>
        <taxon>Tortricoidea</taxon>
        <taxon>Tortricidae</taxon>
        <taxon>Tortricinae</taxon>
        <taxon>Choristoneura</taxon>
    </lineage>
</organism>
<name>A0ACC0JS28_CHOFU</name>
<dbReference type="EMBL" id="CM046126">
    <property type="protein sequence ID" value="KAI8426971.1"/>
    <property type="molecule type" value="Genomic_DNA"/>
</dbReference>
<comment type="caution">
    <text evidence="1">The sequence shown here is derived from an EMBL/GenBank/DDBJ whole genome shotgun (WGS) entry which is preliminary data.</text>
</comment>
<gene>
    <name evidence="1" type="ORF">MSG28_014628</name>
</gene>
<sequence length="204" mass="23590">MVQRCWQHSPLDRKTDALSEETASSSVFLWVSLSLFDRSLKRQSAGPKTKGLTPKDKLMHWLIRFKGLDTSEYSTGLEEMYSDFDQWICKFNARLTSRLSTDSTCTEAVSTIKQHKSSTRTQQIIAQDGTENIPRSEVTVPLQEIFVNGLLVLHKIRKDPFTKMTNFLNMFKTSDDFTSYDYVLWTLVGENGRKSFHKYIRSKI</sequence>
<evidence type="ECO:0000313" key="2">
    <source>
        <dbReference type="Proteomes" id="UP001064048"/>
    </source>
</evidence>